<keyword evidence="4" id="KW-0106">Calcium</keyword>
<feature type="compositionally biased region" description="Basic and acidic residues" evidence="5">
    <location>
        <begin position="1"/>
        <end position="19"/>
    </location>
</feature>
<name>A0A2R5GHV2_9STRA</name>
<dbReference type="GO" id="GO:0005509">
    <property type="term" value="F:calcium ion binding"/>
    <property type="evidence" value="ECO:0007669"/>
    <property type="project" value="InterPro"/>
</dbReference>
<dbReference type="PROSITE" id="PS00018">
    <property type="entry name" value="EF_HAND_1"/>
    <property type="match status" value="2"/>
</dbReference>
<dbReference type="PANTHER" id="PTHR23048:SF0">
    <property type="entry name" value="CALMODULIN LIKE 3"/>
    <property type="match status" value="1"/>
</dbReference>
<evidence type="ECO:0000256" key="3">
    <source>
        <dbReference type="ARBA" id="ARBA00022737"/>
    </source>
</evidence>
<feature type="domain" description="EF-hand" evidence="6">
    <location>
        <begin position="67"/>
        <end position="102"/>
    </location>
</feature>
<protein>
    <recommendedName>
        <fullName evidence="2">Calmodulin</fullName>
    </recommendedName>
</protein>
<gene>
    <name evidence="7" type="ORF">FCC1311_044562</name>
</gene>
<dbReference type="PANTHER" id="PTHR23048">
    <property type="entry name" value="MYOSIN LIGHT CHAIN 1, 3"/>
    <property type="match status" value="1"/>
</dbReference>
<evidence type="ECO:0000256" key="2">
    <source>
        <dbReference type="ARBA" id="ARBA00020786"/>
    </source>
</evidence>
<evidence type="ECO:0000313" key="8">
    <source>
        <dbReference type="Proteomes" id="UP000241890"/>
    </source>
</evidence>
<dbReference type="InterPro" id="IPR018247">
    <property type="entry name" value="EF_Hand_1_Ca_BS"/>
</dbReference>
<evidence type="ECO:0000256" key="5">
    <source>
        <dbReference type="SAM" id="MobiDB-lite"/>
    </source>
</evidence>
<accession>A0A2R5GHV2</accession>
<dbReference type="InterPro" id="IPR011992">
    <property type="entry name" value="EF-hand-dom_pair"/>
</dbReference>
<dbReference type="GO" id="GO:0016460">
    <property type="term" value="C:myosin II complex"/>
    <property type="evidence" value="ECO:0007669"/>
    <property type="project" value="TreeGrafter"/>
</dbReference>
<feature type="domain" description="EF-hand" evidence="6">
    <location>
        <begin position="31"/>
        <end position="66"/>
    </location>
</feature>
<dbReference type="CDD" id="cd00051">
    <property type="entry name" value="EFh"/>
    <property type="match status" value="1"/>
</dbReference>
<reference evidence="7 8" key="1">
    <citation type="submission" date="2017-12" db="EMBL/GenBank/DDBJ databases">
        <title>Sequencing, de novo assembly and annotation of complete genome of a new Thraustochytrid species, strain FCC1311.</title>
        <authorList>
            <person name="Sedici K."/>
            <person name="Godart F."/>
            <person name="Aiese Cigliano R."/>
            <person name="Sanseverino W."/>
            <person name="Barakat M."/>
            <person name="Ortet P."/>
            <person name="Marechal E."/>
            <person name="Cagnac O."/>
            <person name="Amato A."/>
        </authorList>
    </citation>
    <scope>NUCLEOTIDE SEQUENCE [LARGE SCALE GENOMIC DNA]</scope>
</reference>
<dbReference type="InParanoid" id="A0A2R5GHV2"/>
<dbReference type="SMART" id="SM00054">
    <property type="entry name" value="EFh"/>
    <property type="match status" value="2"/>
</dbReference>
<dbReference type="InterPro" id="IPR050230">
    <property type="entry name" value="CALM/Myosin/TropC-like"/>
</dbReference>
<proteinExistence type="inferred from homology"/>
<dbReference type="Gene3D" id="1.10.238.10">
    <property type="entry name" value="EF-hand"/>
    <property type="match status" value="2"/>
</dbReference>
<dbReference type="SUPFAM" id="SSF47473">
    <property type="entry name" value="EF-hand"/>
    <property type="match status" value="1"/>
</dbReference>
<keyword evidence="3" id="KW-0677">Repeat</keyword>
<sequence length="174" mass="19868">MDRKFRAVAPDERTPHVEESDTESELQLTEEQQEQFKKVFDRFDKDNGGTIDAEELEAAMHELGQNPTKVELQEMIEAVDADKSGTIDFAEFLNMMRTKIQDRDTAEDLVDALRLFDPRQQGSVSVSVLKHALLNLGEKMTEEEVDFVFERLPLNEDGKFDNQVIASTLLSSSW</sequence>
<dbReference type="OrthoDB" id="26525at2759"/>
<feature type="region of interest" description="Disordered" evidence="5">
    <location>
        <begin position="1"/>
        <end position="27"/>
    </location>
</feature>
<dbReference type="Pfam" id="PF13499">
    <property type="entry name" value="EF-hand_7"/>
    <property type="match status" value="2"/>
</dbReference>
<evidence type="ECO:0000256" key="4">
    <source>
        <dbReference type="ARBA" id="ARBA00022837"/>
    </source>
</evidence>
<dbReference type="Proteomes" id="UP000241890">
    <property type="component" value="Unassembled WGS sequence"/>
</dbReference>
<keyword evidence="8" id="KW-1185">Reference proteome</keyword>
<comment type="caution">
    <text evidence="7">The sequence shown here is derived from an EMBL/GenBank/DDBJ whole genome shotgun (WGS) entry which is preliminary data.</text>
</comment>
<organism evidence="7 8">
    <name type="scientific">Hondaea fermentalgiana</name>
    <dbReference type="NCBI Taxonomy" id="2315210"/>
    <lineage>
        <taxon>Eukaryota</taxon>
        <taxon>Sar</taxon>
        <taxon>Stramenopiles</taxon>
        <taxon>Bigyra</taxon>
        <taxon>Labyrinthulomycetes</taxon>
        <taxon>Thraustochytrida</taxon>
        <taxon>Thraustochytriidae</taxon>
        <taxon>Hondaea</taxon>
    </lineage>
</organism>
<evidence type="ECO:0000259" key="6">
    <source>
        <dbReference type="PROSITE" id="PS50222"/>
    </source>
</evidence>
<dbReference type="PROSITE" id="PS50222">
    <property type="entry name" value="EF_HAND_2"/>
    <property type="match status" value="2"/>
</dbReference>
<comment type="similarity">
    <text evidence="1">Belongs to the centrin family.</text>
</comment>
<dbReference type="AlphaFoldDB" id="A0A2R5GHV2"/>
<dbReference type="InterPro" id="IPR002048">
    <property type="entry name" value="EF_hand_dom"/>
</dbReference>
<evidence type="ECO:0000313" key="7">
    <source>
        <dbReference type="EMBL" id="GBG28233.1"/>
    </source>
</evidence>
<dbReference type="EMBL" id="BEYU01000040">
    <property type="protein sequence ID" value="GBG28233.1"/>
    <property type="molecule type" value="Genomic_DNA"/>
</dbReference>
<dbReference type="FunFam" id="1.10.238.10:FF:000178">
    <property type="entry name" value="Calmodulin-2 A"/>
    <property type="match status" value="1"/>
</dbReference>
<evidence type="ECO:0000256" key="1">
    <source>
        <dbReference type="ARBA" id="ARBA00005253"/>
    </source>
</evidence>